<feature type="transmembrane region" description="Helical" evidence="1">
    <location>
        <begin position="57"/>
        <end position="80"/>
    </location>
</feature>
<organism evidence="2 3">
    <name type="scientific">Nyssa sinensis</name>
    <dbReference type="NCBI Taxonomy" id="561372"/>
    <lineage>
        <taxon>Eukaryota</taxon>
        <taxon>Viridiplantae</taxon>
        <taxon>Streptophyta</taxon>
        <taxon>Embryophyta</taxon>
        <taxon>Tracheophyta</taxon>
        <taxon>Spermatophyta</taxon>
        <taxon>Magnoliopsida</taxon>
        <taxon>eudicotyledons</taxon>
        <taxon>Gunneridae</taxon>
        <taxon>Pentapetalae</taxon>
        <taxon>asterids</taxon>
        <taxon>Cornales</taxon>
        <taxon>Nyssaceae</taxon>
        <taxon>Nyssa</taxon>
    </lineage>
</organism>
<proteinExistence type="predicted"/>
<dbReference type="EMBL" id="CM018035">
    <property type="protein sequence ID" value="KAA8541669.1"/>
    <property type="molecule type" value="Genomic_DNA"/>
</dbReference>
<evidence type="ECO:0000256" key="1">
    <source>
        <dbReference type="SAM" id="Phobius"/>
    </source>
</evidence>
<dbReference type="AlphaFoldDB" id="A0A5J5BFZ7"/>
<keyword evidence="1" id="KW-1133">Transmembrane helix</keyword>
<evidence type="ECO:0000313" key="2">
    <source>
        <dbReference type="EMBL" id="KAA8541669.1"/>
    </source>
</evidence>
<sequence>MIIFGHGHNQSCQEVEKLLYYGNLQLQGLSESVEKEHFCLLKPQCFLVCKLSCTYPWFASIQVLISSFVPLVLATILVRLSLRFNWIFRLLEEEEEK</sequence>
<keyword evidence="1" id="KW-0472">Membrane</keyword>
<accession>A0A5J5BFZ7</accession>
<evidence type="ECO:0000313" key="3">
    <source>
        <dbReference type="Proteomes" id="UP000325577"/>
    </source>
</evidence>
<name>A0A5J5BFZ7_9ASTE</name>
<gene>
    <name evidence="2" type="ORF">F0562_022821</name>
</gene>
<protein>
    <recommendedName>
        <fullName evidence="4">Transmembrane protein</fullName>
    </recommendedName>
</protein>
<reference evidence="2 3" key="1">
    <citation type="submission" date="2019-09" db="EMBL/GenBank/DDBJ databases">
        <title>A chromosome-level genome assembly of the Chinese tupelo Nyssa sinensis.</title>
        <authorList>
            <person name="Yang X."/>
            <person name="Kang M."/>
            <person name="Yang Y."/>
            <person name="Xiong H."/>
            <person name="Wang M."/>
            <person name="Zhang Z."/>
            <person name="Wang Z."/>
            <person name="Wu H."/>
            <person name="Ma T."/>
            <person name="Liu J."/>
            <person name="Xi Z."/>
        </authorList>
    </citation>
    <scope>NUCLEOTIDE SEQUENCE [LARGE SCALE GENOMIC DNA]</scope>
    <source>
        <strain evidence="2">J267</strain>
        <tissue evidence="2">Leaf</tissue>
    </source>
</reference>
<evidence type="ECO:0008006" key="4">
    <source>
        <dbReference type="Google" id="ProtNLM"/>
    </source>
</evidence>
<dbReference type="Proteomes" id="UP000325577">
    <property type="component" value="Linkage Group LG12"/>
</dbReference>
<keyword evidence="3" id="KW-1185">Reference proteome</keyword>
<keyword evidence="1" id="KW-0812">Transmembrane</keyword>